<evidence type="ECO:0000313" key="11">
    <source>
        <dbReference type="Proteomes" id="UP000541969"/>
    </source>
</evidence>
<protein>
    <submittedName>
        <fullName evidence="10">Chemotaxis protein MotA</fullName>
    </submittedName>
</protein>
<evidence type="ECO:0000313" key="10">
    <source>
        <dbReference type="EMBL" id="NYJ06747.1"/>
    </source>
</evidence>
<evidence type="ECO:0000256" key="6">
    <source>
        <dbReference type="ARBA" id="ARBA00022989"/>
    </source>
</evidence>
<dbReference type="Pfam" id="PF01618">
    <property type="entry name" value="MotA_ExbB"/>
    <property type="match status" value="1"/>
</dbReference>
<feature type="domain" description="MotA/TolQ/ExbB proton channel" evidence="9">
    <location>
        <begin position="107"/>
        <end position="224"/>
    </location>
</feature>
<evidence type="ECO:0000256" key="1">
    <source>
        <dbReference type="ARBA" id="ARBA00004651"/>
    </source>
</evidence>
<dbReference type="InterPro" id="IPR047055">
    <property type="entry name" value="MotA-like"/>
</dbReference>
<evidence type="ECO:0000256" key="7">
    <source>
        <dbReference type="ARBA" id="ARBA00023136"/>
    </source>
</evidence>
<feature type="transmembrane region" description="Helical" evidence="8">
    <location>
        <begin position="7"/>
        <end position="26"/>
    </location>
</feature>
<evidence type="ECO:0000256" key="3">
    <source>
        <dbReference type="ARBA" id="ARBA00022448"/>
    </source>
</evidence>
<accession>A0A853CH12</accession>
<keyword evidence="7 8" id="KW-0472">Membrane</keyword>
<dbReference type="InterPro" id="IPR002898">
    <property type="entry name" value="MotA_ExbB_proton_chnl"/>
</dbReference>
<evidence type="ECO:0000259" key="9">
    <source>
        <dbReference type="Pfam" id="PF01618"/>
    </source>
</evidence>
<keyword evidence="3" id="KW-0813">Transport</keyword>
<name>A0A853CH12_9ACTN</name>
<keyword evidence="5 8" id="KW-0812">Transmembrane</keyword>
<comment type="similarity">
    <text evidence="2">Belongs to the MotA family.</text>
</comment>
<evidence type="ECO:0000256" key="5">
    <source>
        <dbReference type="ARBA" id="ARBA00022692"/>
    </source>
</evidence>
<dbReference type="PROSITE" id="PS01307">
    <property type="entry name" value="MOTA"/>
    <property type="match status" value="1"/>
</dbReference>
<evidence type="ECO:0000256" key="8">
    <source>
        <dbReference type="SAM" id="Phobius"/>
    </source>
</evidence>
<dbReference type="PANTHER" id="PTHR30433:SF3">
    <property type="entry name" value="MOTILITY PROTEIN A"/>
    <property type="match status" value="1"/>
</dbReference>
<evidence type="ECO:0000256" key="4">
    <source>
        <dbReference type="ARBA" id="ARBA00022475"/>
    </source>
</evidence>
<gene>
    <name evidence="10" type="ORF">GGQ55_003025</name>
</gene>
<dbReference type="AlphaFoldDB" id="A0A853CH12"/>
<dbReference type="RefSeq" id="WP_366489401.1">
    <property type="nucleotide sequence ID" value="NZ_JACBZT010000001.1"/>
</dbReference>
<proteinExistence type="inferred from homology"/>
<reference evidence="10 11" key="1">
    <citation type="submission" date="2020-07" db="EMBL/GenBank/DDBJ databases">
        <title>Sequencing the genomes of 1000 actinobacteria strains.</title>
        <authorList>
            <person name="Klenk H.-P."/>
        </authorList>
    </citation>
    <scope>NUCLEOTIDE SEQUENCE [LARGE SCALE GENOMIC DNA]</scope>
    <source>
        <strain evidence="10 11">DSM 104001</strain>
    </source>
</reference>
<dbReference type="PANTHER" id="PTHR30433">
    <property type="entry name" value="CHEMOTAXIS PROTEIN MOTA"/>
    <property type="match status" value="1"/>
</dbReference>
<dbReference type="Proteomes" id="UP000541969">
    <property type="component" value="Unassembled WGS sequence"/>
</dbReference>
<dbReference type="GO" id="GO:0005886">
    <property type="term" value="C:plasma membrane"/>
    <property type="evidence" value="ECO:0007669"/>
    <property type="project" value="UniProtKB-SubCell"/>
</dbReference>
<organism evidence="10 11">
    <name type="scientific">Petropleomorpha daqingensis</name>
    <dbReference type="NCBI Taxonomy" id="2026353"/>
    <lineage>
        <taxon>Bacteria</taxon>
        <taxon>Bacillati</taxon>
        <taxon>Actinomycetota</taxon>
        <taxon>Actinomycetes</taxon>
        <taxon>Geodermatophilales</taxon>
        <taxon>Geodermatophilaceae</taxon>
        <taxon>Petropleomorpha</taxon>
    </lineage>
</organism>
<dbReference type="InterPro" id="IPR000540">
    <property type="entry name" value="Flag_MotA_CS"/>
</dbReference>
<keyword evidence="6 8" id="KW-1133">Transmembrane helix</keyword>
<comment type="subcellular location">
    <subcellularLocation>
        <location evidence="1">Cell membrane</location>
        <topology evidence="1">Multi-pass membrane protein</topology>
    </subcellularLocation>
</comment>
<feature type="transmembrane region" description="Helical" evidence="8">
    <location>
        <begin position="181"/>
        <end position="206"/>
    </location>
</feature>
<dbReference type="GO" id="GO:0006935">
    <property type="term" value="P:chemotaxis"/>
    <property type="evidence" value="ECO:0007669"/>
    <property type="project" value="InterPro"/>
</dbReference>
<keyword evidence="11" id="KW-1185">Reference proteome</keyword>
<sequence length="262" mass="27911">MRKTIDPATLTGIAVALGALLVTMLLEGSSPLAVFLLPPLLLVFGGTFGAAIAGSTIDDLRRLKQWSLLALTPERVPTMTERIAVLVDLAGKARREGLLALDRQLGNVRDPFLRRGLRLAVDGTDPDRLRASLEGEIAARRTEEKVAAKFFARMAGYAPTIGIIGTVIGLIHVLADLSDTAALGPLIATAFVATLWGVLSANFLWLPMSHRIMRTSDLRTAQLELLLTGIAEIQAGSSPRAVRQRLNSLLPPDEAAAARAAA</sequence>
<comment type="caution">
    <text evidence="10">The sequence shown here is derived from an EMBL/GenBank/DDBJ whole genome shotgun (WGS) entry which is preliminary data.</text>
</comment>
<dbReference type="EMBL" id="JACBZT010000001">
    <property type="protein sequence ID" value="NYJ06747.1"/>
    <property type="molecule type" value="Genomic_DNA"/>
</dbReference>
<dbReference type="GO" id="GO:0071978">
    <property type="term" value="P:bacterial-type flagellum-dependent swarming motility"/>
    <property type="evidence" value="ECO:0007669"/>
    <property type="project" value="InterPro"/>
</dbReference>
<keyword evidence="4" id="KW-1003">Cell membrane</keyword>
<feature type="transmembrane region" description="Helical" evidence="8">
    <location>
        <begin position="32"/>
        <end position="54"/>
    </location>
</feature>
<evidence type="ECO:0000256" key="2">
    <source>
        <dbReference type="ARBA" id="ARBA00008038"/>
    </source>
</evidence>
<feature type="transmembrane region" description="Helical" evidence="8">
    <location>
        <begin position="150"/>
        <end position="175"/>
    </location>
</feature>